<organism evidence="1 2">
    <name type="scientific">Brachionus plicatilis</name>
    <name type="common">Marine rotifer</name>
    <name type="synonym">Brachionus muelleri</name>
    <dbReference type="NCBI Taxonomy" id="10195"/>
    <lineage>
        <taxon>Eukaryota</taxon>
        <taxon>Metazoa</taxon>
        <taxon>Spiralia</taxon>
        <taxon>Gnathifera</taxon>
        <taxon>Rotifera</taxon>
        <taxon>Eurotatoria</taxon>
        <taxon>Monogononta</taxon>
        <taxon>Pseudotrocha</taxon>
        <taxon>Ploima</taxon>
        <taxon>Brachionidae</taxon>
        <taxon>Brachionus</taxon>
    </lineage>
</organism>
<dbReference type="Proteomes" id="UP000276133">
    <property type="component" value="Unassembled WGS sequence"/>
</dbReference>
<keyword evidence="2" id="KW-1185">Reference proteome</keyword>
<accession>A0A3M7QU45</accession>
<dbReference type="AlphaFoldDB" id="A0A3M7QU45"/>
<gene>
    <name evidence="1" type="ORF">BpHYR1_013189</name>
</gene>
<evidence type="ECO:0000313" key="2">
    <source>
        <dbReference type="Proteomes" id="UP000276133"/>
    </source>
</evidence>
<sequence length="198" mass="23418">MSTGKGDKSLLFYLLGFKRTAYFLLFQKLTGVQNNNKEFSKSLTIVACVISKEKPSLKRQFTNLNLSLLKKIKNIEYLLTFSHPYRKEKLKIGNIITNLLINQALSLQQRGRSNTDAPKRIWRFLQKIFSYLSNPLFFSTYQFQLKITIFEQTLKNHFKTISNHERFQKLRGYFSLMNILVHDSNEFKQNSNNREFEL</sequence>
<evidence type="ECO:0000313" key="1">
    <source>
        <dbReference type="EMBL" id="RNA14508.1"/>
    </source>
</evidence>
<protein>
    <submittedName>
        <fullName evidence="1">Uncharacterized protein</fullName>
    </submittedName>
</protein>
<dbReference type="EMBL" id="REGN01005167">
    <property type="protein sequence ID" value="RNA14508.1"/>
    <property type="molecule type" value="Genomic_DNA"/>
</dbReference>
<comment type="caution">
    <text evidence="1">The sequence shown here is derived from an EMBL/GenBank/DDBJ whole genome shotgun (WGS) entry which is preliminary data.</text>
</comment>
<reference evidence="1 2" key="1">
    <citation type="journal article" date="2018" name="Sci. Rep.">
        <title>Genomic signatures of local adaptation to the degree of environmental predictability in rotifers.</title>
        <authorList>
            <person name="Franch-Gras L."/>
            <person name="Hahn C."/>
            <person name="Garcia-Roger E.M."/>
            <person name="Carmona M.J."/>
            <person name="Serra M."/>
            <person name="Gomez A."/>
        </authorList>
    </citation>
    <scope>NUCLEOTIDE SEQUENCE [LARGE SCALE GENOMIC DNA]</scope>
    <source>
        <strain evidence="1">HYR1</strain>
    </source>
</reference>
<name>A0A3M7QU45_BRAPC</name>
<proteinExistence type="predicted"/>